<dbReference type="PANTHER" id="PTHR10540:SF6">
    <property type="entry name" value="EUKARYOTIC TRANSLATION INITIATION FACTOR 3 SUBUNIT F"/>
    <property type="match status" value="1"/>
</dbReference>
<name>F4QCC5_CACFS</name>
<evidence type="ECO:0000259" key="6">
    <source>
        <dbReference type="PROSITE" id="PS50249"/>
    </source>
</evidence>
<evidence type="ECO:0000256" key="3">
    <source>
        <dbReference type="ARBA" id="ARBA00022917"/>
    </source>
</evidence>
<evidence type="ECO:0000256" key="2">
    <source>
        <dbReference type="ARBA" id="ARBA00022540"/>
    </source>
</evidence>
<dbReference type="GO" id="GO:0033290">
    <property type="term" value="C:eukaryotic 48S preinitiation complex"/>
    <property type="evidence" value="ECO:0007669"/>
    <property type="project" value="UniProtKB-UniRule"/>
</dbReference>
<gene>
    <name evidence="7" type="primary">eIF3s5</name>
    <name evidence="7" type="ORF">DFA_11321</name>
</gene>
<feature type="domain" description="MPN" evidence="6">
    <location>
        <begin position="15"/>
        <end position="145"/>
    </location>
</feature>
<dbReference type="Proteomes" id="UP000007797">
    <property type="component" value="Unassembled WGS sequence"/>
</dbReference>
<dbReference type="Pfam" id="PF01398">
    <property type="entry name" value="JAB"/>
    <property type="match status" value="1"/>
</dbReference>
<dbReference type="InterPro" id="IPR037518">
    <property type="entry name" value="MPN"/>
</dbReference>
<comment type="function">
    <text evidence="4">Component of the eukaryotic translation initiation factor 3 (eIF-3) complex, which is involved in protein synthesis of a specialized repertoire of mRNAs and, together with other initiation factors, stimulates binding of mRNA and methionyl-tRNAi to the 40S ribosome. The eIF-3 complex specifically targets and initiates translation of a subset of mRNAs involved in cell proliferation.</text>
</comment>
<dbReference type="OrthoDB" id="25498at2759"/>
<dbReference type="GO" id="GO:0001732">
    <property type="term" value="P:formation of cytoplasmic translation initiation complex"/>
    <property type="evidence" value="ECO:0007669"/>
    <property type="project" value="UniProtKB-UniRule"/>
</dbReference>
<evidence type="ECO:0000256" key="4">
    <source>
        <dbReference type="HAMAP-Rule" id="MF_03005"/>
    </source>
</evidence>
<dbReference type="HAMAP" id="MF_03005">
    <property type="entry name" value="eIF3f"/>
    <property type="match status" value="1"/>
</dbReference>
<comment type="subcellular location">
    <subcellularLocation>
        <location evidence="4">Cytoplasm</location>
    </subcellularLocation>
</comment>
<dbReference type="KEGG" id="dfa:DFA_11321"/>
<evidence type="ECO:0000313" key="7">
    <source>
        <dbReference type="EMBL" id="EGG13560.1"/>
    </source>
</evidence>
<dbReference type="AlphaFoldDB" id="F4QCC5"/>
<comment type="subunit">
    <text evidence="4">Component of the eukaryotic translation initiation factor 3 (eIF-3) complex.</text>
</comment>
<evidence type="ECO:0000256" key="5">
    <source>
        <dbReference type="SAM" id="MobiDB-lite"/>
    </source>
</evidence>
<dbReference type="PROSITE" id="PS50249">
    <property type="entry name" value="MPN"/>
    <property type="match status" value="1"/>
</dbReference>
<dbReference type="Gene3D" id="3.40.140.10">
    <property type="entry name" value="Cytidine Deaminase, domain 2"/>
    <property type="match status" value="1"/>
</dbReference>
<dbReference type="RefSeq" id="XP_004350264.1">
    <property type="nucleotide sequence ID" value="XM_004350214.1"/>
</dbReference>
<dbReference type="GO" id="GO:0016282">
    <property type="term" value="C:eukaryotic 43S preinitiation complex"/>
    <property type="evidence" value="ECO:0007669"/>
    <property type="project" value="UniProtKB-UniRule"/>
</dbReference>
<proteinExistence type="inferred from homology"/>
<dbReference type="GO" id="GO:0071541">
    <property type="term" value="C:eukaryotic translation initiation factor 3 complex, eIF3m"/>
    <property type="evidence" value="ECO:0007669"/>
    <property type="project" value="TreeGrafter"/>
</dbReference>
<dbReference type="CDD" id="cd08064">
    <property type="entry name" value="MPN_eIF3f"/>
    <property type="match status" value="1"/>
</dbReference>
<sequence length="319" mass="35801">MQGEKSIYLPSQNIIKVHPLVIFNILDHYIRRNEGQDRVIGTLLGFNNDGVIEIRNCFPVVHSEGDQIAVEMEFHRKMLDLHLKSSPREPIVGWYATGSDINENSVIINNFYREEMNGTPVHLTVDTGLTNDTMGIHAYQAHQLSTTSDSSLGSYFSPLPLEILSFDAENAGIDALTSNNSQLHQQPQQPQLQEGEQTTTEQTQEGEQQQQQPQQPQPQQSVSLLTELESLRGSLTKLDTMLDDVANYIEAVERGEIQGDPRIGRFLAKTIQSLPKSNTQVMDKVINNSVKDLLMIVYISSLTRSQLAVAEKLRQSLTF</sequence>
<keyword evidence="8" id="KW-1185">Reference proteome</keyword>
<dbReference type="GO" id="GO:0008237">
    <property type="term" value="F:metallopeptidase activity"/>
    <property type="evidence" value="ECO:0007669"/>
    <property type="project" value="InterPro"/>
</dbReference>
<dbReference type="SMART" id="SM00232">
    <property type="entry name" value="JAB_MPN"/>
    <property type="match status" value="1"/>
</dbReference>
<reference evidence="8" key="1">
    <citation type="journal article" date="2011" name="Genome Res.">
        <title>Phylogeny-wide analysis of social amoeba genomes highlights ancient origins for complex intercellular communication.</title>
        <authorList>
            <person name="Heidel A.J."/>
            <person name="Lawal H.M."/>
            <person name="Felder M."/>
            <person name="Schilde C."/>
            <person name="Helps N.R."/>
            <person name="Tunggal B."/>
            <person name="Rivero F."/>
            <person name="John U."/>
            <person name="Schleicher M."/>
            <person name="Eichinger L."/>
            <person name="Platzer M."/>
            <person name="Noegel A.A."/>
            <person name="Schaap P."/>
            <person name="Gloeckner G."/>
        </authorList>
    </citation>
    <scope>NUCLEOTIDE SEQUENCE [LARGE SCALE GENOMIC DNA]</scope>
    <source>
        <strain evidence="8">SH3</strain>
    </source>
</reference>
<organism evidence="7 8">
    <name type="scientific">Cavenderia fasciculata</name>
    <name type="common">Slime mold</name>
    <name type="synonym">Dictyostelium fasciculatum</name>
    <dbReference type="NCBI Taxonomy" id="261658"/>
    <lineage>
        <taxon>Eukaryota</taxon>
        <taxon>Amoebozoa</taxon>
        <taxon>Evosea</taxon>
        <taxon>Eumycetozoa</taxon>
        <taxon>Dictyostelia</taxon>
        <taxon>Acytosteliales</taxon>
        <taxon>Cavenderiaceae</taxon>
        <taxon>Cavenderia</taxon>
    </lineage>
</organism>
<feature type="compositionally biased region" description="Low complexity" evidence="5">
    <location>
        <begin position="185"/>
        <end position="220"/>
    </location>
</feature>
<keyword evidence="3 4" id="KW-0648">Protein biosynthesis</keyword>
<keyword evidence="1 4" id="KW-0963">Cytoplasm</keyword>
<evidence type="ECO:0000256" key="1">
    <source>
        <dbReference type="ARBA" id="ARBA00022490"/>
    </source>
</evidence>
<dbReference type="GO" id="GO:0031369">
    <property type="term" value="F:translation initiation factor binding"/>
    <property type="evidence" value="ECO:0007669"/>
    <property type="project" value="InterPro"/>
</dbReference>
<feature type="region of interest" description="Disordered" evidence="5">
    <location>
        <begin position="180"/>
        <end position="221"/>
    </location>
</feature>
<dbReference type="EMBL" id="GL883029">
    <property type="protein sequence ID" value="EGG13560.1"/>
    <property type="molecule type" value="Genomic_DNA"/>
</dbReference>
<comment type="similarity">
    <text evidence="4">Belongs to the eIF-3 subunit F family.</text>
</comment>
<dbReference type="STRING" id="1054147.F4QCC5"/>
<dbReference type="PANTHER" id="PTHR10540">
    <property type="entry name" value="EUKARYOTIC TRANSLATION INITIATION FACTOR 3 SUBUNIT F-RELATED"/>
    <property type="match status" value="1"/>
</dbReference>
<dbReference type="Pfam" id="PF13012">
    <property type="entry name" value="MitMem_reg"/>
    <property type="match status" value="1"/>
</dbReference>
<dbReference type="GO" id="GO:0003743">
    <property type="term" value="F:translation initiation factor activity"/>
    <property type="evidence" value="ECO:0007669"/>
    <property type="project" value="UniProtKB-UniRule"/>
</dbReference>
<evidence type="ECO:0000313" key="8">
    <source>
        <dbReference type="Proteomes" id="UP000007797"/>
    </source>
</evidence>
<keyword evidence="2 4" id="KW-0396">Initiation factor</keyword>
<accession>F4QCC5</accession>
<dbReference type="OMA" id="EYFVHFH"/>
<dbReference type="GeneID" id="14865687"/>
<dbReference type="InterPro" id="IPR000555">
    <property type="entry name" value="JAMM/MPN+_dom"/>
</dbReference>
<protein>
    <recommendedName>
        <fullName evidence="4">Eukaryotic translation initiation factor 3 subunit F</fullName>
        <shortName evidence="4">eIF3f</shortName>
    </recommendedName>
    <alternativeName>
        <fullName evidence="4">Eukaryotic translation initiation factor 3 subunit 5</fullName>
    </alternativeName>
</protein>
<dbReference type="InterPro" id="IPR024969">
    <property type="entry name" value="EIF3F/CSN6-like_C"/>
</dbReference>
<dbReference type="InterPro" id="IPR027531">
    <property type="entry name" value="eIF3f"/>
</dbReference>